<evidence type="ECO:0000256" key="2">
    <source>
        <dbReference type="ARBA" id="ARBA00004892"/>
    </source>
</evidence>
<dbReference type="GO" id="GO:0008880">
    <property type="term" value="F:glucuronate isomerase activity"/>
    <property type="evidence" value="ECO:0007669"/>
    <property type="project" value="UniProtKB-UniRule"/>
</dbReference>
<comment type="catalytic activity">
    <reaction evidence="7">
        <text>aldehydo-D-galacturonate = keto-D-tagaturonate</text>
        <dbReference type="Rhea" id="RHEA:27702"/>
        <dbReference type="ChEBI" id="CHEBI:12952"/>
        <dbReference type="ChEBI" id="CHEBI:17886"/>
    </reaction>
</comment>
<keyword evidence="9" id="KW-1185">Reference proteome</keyword>
<dbReference type="InterPro" id="IPR032466">
    <property type="entry name" value="Metal_Hydrolase"/>
</dbReference>
<dbReference type="SUPFAM" id="SSF51556">
    <property type="entry name" value="Metallo-dependent hydrolases"/>
    <property type="match status" value="1"/>
</dbReference>
<dbReference type="Pfam" id="PF02614">
    <property type="entry name" value="UxaC"/>
    <property type="match status" value="1"/>
</dbReference>
<dbReference type="GO" id="GO:0042840">
    <property type="term" value="P:D-glucuronate catabolic process"/>
    <property type="evidence" value="ECO:0007669"/>
    <property type="project" value="TreeGrafter"/>
</dbReference>
<dbReference type="UniPathway" id="UPA00246"/>
<evidence type="ECO:0000313" key="8">
    <source>
        <dbReference type="EMBL" id="QDA62404.1"/>
    </source>
</evidence>
<dbReference type="HAMAP" id="MF_00675">
    <property type="entry name" value="UxaC"/>
    <property type="match status" value="1"/>
</dbReference>
<sequence length="496" mass="56924">MKKPFLNEDFLLQTETARQLYHEFAKQMPIIDYHCHLPPDQIAEDKQFENLTQIWLYGDHYKWRAMRTNGIDEHFITGDASDWEKFEKWAETVPYTVRNPLYHWTHLELQRYFDVYEILDSTSARRIYDECSAKLRTPEYSVRNLMLKMNVQTVCTTDDPADSLEHHRLIADSGFPIKVLPTFRPDKAMAVEDPATYNQYLDKLSVAASVEIRSYGNLLTALQRRHDYFAKLGGRLSDHGLEQIYAVDYTDAEISDIFDKVRSGQAPTPDETLKFKSAILVALAEMDWEKGWTQQFHLGALRNNNSRALRNLGPDTGWDSIGDFSQGRALSTFLDRLDTQDKLTKTILYNLNPADNELIATMVGNFNDGTVAGKVQFGSGWWFLDQKDGMEKQMNALSNMGLLSRFVGMLTDSRSFLSFPRHEYFRRILCNLIGNDVENGELPDDMKWLGQVVQNISYGNAKGYFGFENEASHNVRRNNDAVVAPAELPVSSDQQS</sequence>
<keyword evidence="6 7" id="KW-0413">Isomerase</keyword>
<dbReference type="Gene3D" id="1.10.2020.10">
    <property type="entry name" value="uronate isomerase, domain 2, chain A"/>
    <property type="match status" value="1"/>
</dbReference>
<dbReference type="NCBIfam" id="NF002794">
    <property type="entry name" value="PRK02925.1"/>
    <property type="match status" value="1"/>
</dbReference>
<dbReference type="PANTHER" id="PTHR30068:SF4">
    <property type="entry name" value="URONATE ISOMERASE"/>
    <property type="match status" value="1"/>
</dbReference>
<dbReference type="Gene3D" id="3.20.20.140">
    <property type="entry name" value="Metal-dependent hydrolases"/>
    <property type="match status" value="1"/>
</dbReference>
<dbReference type="EMBL" id="CP040896">
    <property type="protein sequence ID" value="QDA62404.1"/>
    <property type="molecule type" value="Genomic_DNA"/>
</dbReference>
<organism evidence="8 9">
    <name type="scientific">Hymenobacter jejuensis</name>
    <dbReference type="NCBI Taxonomy" id="2502781"/>
    <lineage>
        <taxon>Bacteria</taxon>
        <taxon>Pseudomonadati</taxon>
        <taxon>Bacteroidota</taxon>
        <taxon>Cytophagia</taxon>
        <taxon>Cytophagales</taxon>
        <taxon>Hymenobacteraceae</taxon>
        <taxon>Hymenobacter</taxon>
    </lineage>
</organism>
<name>A0A5B8A4X9_9BACT</name>
<comment type="catalytic activity">
    <reaction evidence="1 7">
        <text>D-glucuronate = D-fructuronate</text>
        <dbReference type="Rhea" id="RHEA:13049"/>
        <dbReference type="ChEBI" id="CHEBI:58720"/>
        <dbReference type="ChEBI" id="CHEBI:59863"/>
        <dbReference type="EC" id="5.3.1.12"/>
    </reaction>
</comment>
<proteinExistence type="inferred from homology"/>
<dbReference type="KEGG" id="hyj:FHG12_20915"/>
<evidence type="ECO:0000256" key="4">
    <source>
        <dbReference type="ARBA" id="ARBA00012546"/>
    </source>
</evidence>
<evidence type="ECO:0000256" key="5">
    <source>
        <dbReference type="ARBA" id="ARBA00020555"/>
    </source>
</evidence>
<dbReference type="AlphaFoldDB" id="A0A5B8A4X9"/>
<evidence type="ECO:0000256" key="1">
    <source>
        <dbReference type="ARBA" id="ARBA00001165"/>
    </source>
</evidence>
<comment type="similarity">
    <text evidence="3 7">Belongs to the metallo-dependent hydrolases superfamily. Uronate isomerase family.</text>
</comment>
<gene>
    <name evidence="7 8" type="primary">uxaC</name>
    <name evidence="8" type="ORF">FHG12_20915</name>
</gene>
<reference evidence="8 9" key="1">
    <citation type="submission" date="2019-06" db="EMBL/GenBank/DDBJ databases">
        <authorList>
            <person name="Srinivasan S."/>
        </authorList>
    </citation>
    <scope>NUCLEOTIDE SEQUENCE [LARGE SCALE GENOMIC DNA]</scope>
    <source>
        <strain evidence="8 9">17J68-5</strain>
    </source>
</reference>
<dbReference type="RefSeq" id="WP_139517635.1">
    <property type="nucleotide sequence ID" value="NZ_CP040896.1"/>
</dbReference>
<evidence type="ECO:0000256" key="7">
    <source>
        <dbReference type="HAMAP-Rule" id="MF_00675"/>
    </source>
</evidence>
<dbReference type="OrthoDB" id="9766564at2"/>
<dbReference type="Proteomes" id="UP000305398">
    <property type="component" value="Chromosome"/>
</dbReference>
<evidence type="ECO:0000313" key="9">
    <source>
        <dbReference type="Proteomes" id="UP000305398"/>
    </source>
</evidence>
<dbReference type="InterPro" id="IPR003766">
    <property type="entry name" value="Uronate_isomerase"/>
</dbReference>
<dbReference type="EC" id="5.3.1.12" evidence="4 7"/>
<evidence type="ECO:0000256" key="6">
    <source>
        <dbReference type="ARBA" id="ARBA00023235"/>
    </source>
</evidence>
<dbReference type="GO" id="GO:0019698">
    <property type="term" value="P:D-galacturonate catabolic process"/>
    <property type="evidence" value="ECO:0007669"/>
    <property type="project" value="TreeGrafter"/>
</dbReference>
<protein>
    <recommendedName>
        <fullName evidence="5 7">Uronate isomerase</fullName>
        <ecNumber evidence="4 7">5.3.1.12</ecNumber>
    </recommendedName>
    <alternativeName>
        <fullName evidence="7">Glucuronate isomerase</fullName>
    </alternativeName>
    <alternativeName>
        <fullName evidence="7">Uronic isomerase</fullName>
    </alternativeName>
</protein>
<comment type="pathway">
    <text evidence="2 7">Carbohydrate metabolism; pentose and glucuronate interconversion.</text>
</comment>
<evidence type="ECO:0000256" key="3">
    <source>
        <dbReference type="ARBA" id="ARBA00008397"/>
    </source>
</evidence>
<accession>A0A5B8A4X9</accession>
<dbReference type="PANTHER" id="PTHR30068">
    <property type="entry name" value="URONATE ISOMERASE"/>
    <property type="match status" value="1"/>
</dbReference>